<name>A0ABQ9Z9E3_9CRUS</name>
<reference evidence="2 3" key="1">
    <citation type="journal article" date="2023" name="Nucleic Acids Res.">
        <title>The hologenome of Daphnia magna reveals possible DNA methylation and microbiome-mediated evolution of the host genome.</title>
        <authorList>
            <person name="Chaturvedi A."/>
            <person name="Li X."/>
            <person name="Dhandapani V."/>
            <person name="Marshall H."/>
            <person name="Kissane S."/>
            <person name="Cuenca-Cambronero M."/>
            <person name="Asole G."/>
            <person name="Calvet F."/>
            <person name="Ruiz-Romero M."/>
            <person name="Marangio P."/>
            <person name="Guigo R."/>
            <person name="Rago D."/>
            <person name="Mirbahai L."/>
            <person name="Eastwood N."/>
            <person name="Colbourne J.K."/>
            <person name="Zhou J."/>
            <person name="Mallon E."/>
            <person name="Orsini L."/>
        </authorList>
    </citation>
    <scope>NUCLEOTIDE SEQUENCE [LARGE SCALE GENOMIC DNA]</scope>
    <source>
        <strain evidence="2">LRV0_1</strain>
    </source>
</reference>
<protein>
    <submittedName>
        <fullName evidence="2">Uncharacterized protein</fullName>
    </submittedName>
</protein>
<gene>
    <name evidence="2" type="ORF">OUZ56_018623</name>
</gene>
<evidence type="ECO:0000256" key="1">
    <source>
        <dbReference type="SAM" id="MobiDB-lite"/>
    </source>
</evidence>
<organism evidence="2 3">
    <name type="scientific">Daphnia magna</name>
    <dbReference type="NCBI Taxonomy" id="35525"/>
    <lineage>
        <taxon>Eukaryota</taxon>
        <taxon>Metazoa</taxon>
        <taxon>Ecdysozoa</taxon>
        <taxon>Arthropoda</taxon>
        <taxon>Crustacea</taxon>
        <taxon>Branchiopoda</taxon>
        <taxon>Diplostraca</taxon>
        <taxon>Cladocera</taxon>
        <taxon>Anomopoda</taxon>
        <taxon>Daphniidae</taxon>
        <taxon>Daphnia</taxon>
    </lineage>
</organism>
<feature type="region of interest" description="Disordered" evidence="1">
    <location>
        <begin position="1"/>
        <end position="23"/>
    </location>
</feature>
<evidence type="ECO:0000313" key="3">
    <source>
        <dbReference type="Proteomes" id="UP001234178"/>
    </source>
</evidence>
<dbReference type="Proteomes" id="UP001234178">
    <property type="component" value="Unassembled WGS sequence"/>
</dbReference>
<keyword evidence="3" id="KW-1185">Reference proteome</keyword>
<feature type="region of interest" description="Disordered" evidence="1">
    <location>
        <begin position="41"/>
        <end position="74"/>
    </location>
</feature>
<proteinExistence type="predicted"/>
<comment type="caution">
    <text evidence="2">The sequence shown here is derived from an EMBL/GenBank/DDBJ whole genome shotgun (WGS) entry which is preliminary data.</text>
</comment>
<evidence type="ECO:0000313" key="2">
    <source>
        <dbReference type="EMBL" id="KAK4009507.1"/>
    </source>
</evidence>
<sequence length="120" mass="13758">MDGSREGAMSSYFPSKEDRNVMPSDFESIPYCIQRRISRTRDRDSIQTLAGEPSSLSSRRRLGDGERDLEYSEHELERERDLLLPCLEVGLEQETEFGRPREPPASACRPREPLASPCRL</sequence>
<feature type="region of interest" description="Disordered" evidence="1">
    <location>
        <begin position="93"/>
        <end position="120"/>
    </location>
</feature>
<feature type="compositionally biased region" description="Basic and acidic residues" evidence="1">
    <location>
        <begin position="61"/>
        <end position="74"/>
    </location>
</feature>
<dbReference type="EMBL" id="JAOYFB010000003">
    <property type="protein sequence ID" value="KAK4009507.1"/>
    <property type="molecule type" value="Genomic_DNA"/>
</dbReference>
<accession>A0ABQ9Z9E3</accession>